<evidence type="ECO:0000256" key="5">
    <source>
        <dbReference type="ARBA" id="ARBA00023155"/>
    </source>
</evidence>
<protein>
    <recommendedName>
        <fullName evidence="10">Homeobox domain-containing protein</fullName>
    </recommendedName>
</protein>
<dbReference type="InterPro" id="IPR020479">
    <property type="entry name" value="HD_metazoa"/>
</dbReference>
<evidence type="ECO:0000313" key="11">
    <source>
        <dbReference type="EMBL" id="CAH2040443.1"/>
    </source>
</evidence>
<comment type="subcellular location">
    <subcellularLocation>
        <location evidence="1 7 8">Nucleus</location>
    </subcellularLocation>
</comment>
<gene>
    <name evidence="11" type="ORF">IPOD504_LOCUS2567</name>
</gene>
<evidence type="ECO:0000256" key="1">
    <source>
        <dbReference type="ARBA" id="ARBA00004123"/>
    </source>
</evidence>
<keyword evidence="12" id="KW-1185">Reference proteome</keyword>
<organism evidence="11 12">
    <name type="scientific">Iphiclides podalirius</name>
    <name type="common">scarce swallowtail</name>
    <dbReference type="NCBI Taxonomy" id="110791"/>
    <lineage>
        <taxon>Eukaryota</taxon>
        <taxon>Metazoa</taxon>
        <taxon>Ecdysozoa</taxon>
        <taxon>Arthropoda</taxon>
        <taxon>Hexapoda</taxon>
        <taxon>Insecta</taxon>
        <taxon>Pterygota</taxon>
        <taxon>Neoptera</taxon>
        <taxon>Endopterygota</taxon>
        <taxon>Lepidoptera</taxon>
        <taxon>Glossata</taxon>
        <taxon>Ditrysia</taxon>
        <taxon>Papilionoidea</taxon>
        <taxon>Papilionidae</taxon>
        <taxon>Papilioninae</taxon>
        <taxon>Iphiclides</taxon>
    </lineage>
</organism>
<comment type="similarity">
    <text evidence="2">Belongs to the Antp homeobox family.</text>
</comment>
<name>A0ABN8HX22_9NEOP</name>
<feature type="compositionally biased region" description="Polar residues" evidence="9">
    <location>
        <begin position="180"/>
        <end position="205"/>
    </location>
</feature>
<feature type="compositionally biased region" description="Polar residues" evidence="9">
    <location>
        <begin position="451"/>
        <end position="482"/>
    </location>
</feature>
<dbReference type="InterPro" id="IPR050296">
    <property type="entry name" value="Antp_homeobox"/>
</dbReference>
<reference evidence="11" key="1">
    <citation type="submission" date="2022-03" db="EMBL/GenBank/DDBJ databases">
        <authorList>
            <person name="Martin H S."/>
        </authorList>
    </citation>
    <scope>NUCLEOTIDE SEQUENCE</scope>
</reference>
<evidence type="ECO:0000256" key="3">
    <source>
        <dbReference type="ARBA" id="ARBA00022473"/>
    </source>
</evidence>
<dbReference type="InterPro" id="IPR009057">
    <property type="entry name" value="Homeodomain-like_sf"/>
</dbReference>
<dbReference type="PROSITE" id="PS51257">
    <property type="entry name" value="PROKAR_LIPOPROTEIN"/>
    <property type="match status" value="1"/>
</dbReference>
<feature type="domain" description="Homeobox" evidence="10">
    <location>
        <begin position="353"/>
        <end position="413"/>
    </location>
</feature>
<evidence type="ECO:0000256" key="9">
    <source>
        <dbReference type="SAM" id="MobiDB-lite"/>
    </source>
</evidence>
<keyword evidence="5 7" id="KW-0371">Homeobox</keyword>
<feature type="region of interest" description="Disordered" evidence="9">
    <location>
        <begin position="451"/>
        <end position="488"/>
    </location>
</feature>
<evidence type="ECO:0000256" key="8">
    <source>
        <dbReference type="RuleBase" id="RU000682"/>
    </source>
</evidence>
<evidence type="ECO:0000256" key="4">
    <source>
        <dbReference type="ARBA" id="ARBA00023125"/>
    </source>
</evidence>
<dbReference type="PRINTS" id="PR00031">
    <property type="entry name" value="HTHREPRESSR"/>
</dbReference>
<dbReference type="CDD" id="cd00086">
    <property type="entry name" value="homeodomain"/>
    <property type="match status" value="1"/>
</dbReference>
<keyword evidence="4 7" id="KW-0238">DNA-binding</keyword>
<dbReference type="PROSITE" id="PS00027">
    <property type="entry name" value="HOMEOBOX_1"/>
    <property type="match status" value="1"/>
</dbReference>
<accession>A0ABN8HX22</accession>
<dbReference type="InterPro" id="IPR000047">
    <property type="entry name" value="HTH_motif"/>
</dbReference>
<sequence length="496" mass="55732">MRALRSGVNAADGAPPTLSGFSVSCSQIGASDSGKVRVCVDVMSSAAATNRASDMWTNSADLYSHSVRQANHSHGFQYPSAPGYHQYQNTFYSQNTDYSHVQNTEAMNKPSQNVNNSIVKTEPVNWHNYPTEYGNQVNLEMINKWREINYYAQHNENYAFEQRSLIGSAGYESKSDEIRSVNSPGQCSMSEASYGSPHSTSSAIKLSNPDEEDSPNLRALLTKTHDKIQPFYGKYEKNYAPESLQRYRATDVNVWKKTETADIDRNLSQFHGEFQNSVKEQTEIKGKDAVGVAPFAKESAQSSLGSAENCQDMTRVNTGGDNPDYGENKMAAAPEVQAFYPWMKSTGGDDKKEGSKRTRQTYTRFQTLELEKEFHFNKYLSRRRRIEVSHALGLTERQIKIWFQNRRMKAKKDGKLSTSPDPYGVEDISATKLNNMTEYMDTRQQMPTLNDYSNYHLHNNTSPNLSAMTGESSSDNGNNDYSVSDAEMNGIEVLVQ</sequence>
<dbReference type="Pfam" id="PF00046">
    <property type="entry name" value="Homeodomain"/>
    <property type="match status" value="1"/>
</dbReference>
<dbReference type="Proteomes" id="UP000837857">
    <property type="component" value="Chromosome 12"/>
</dbReference>
<evidence type="ECO:0000256" key="2">
    <source>
        <dbReference type="ARBA" id="ARBA00009107"/>
    </source>
</evidence>
<evidence type="ECO:0000259" key="10">
    <source>
        <dbReference type="PROSITE" id="PS50071"/>
    </source>
</evidence>
<proteinExistence type="inferred from homology"/>
<dbReference type="PANTHER" id="PTHR45659">
    <property type="entry name" value="HOMEOBOX PROTEIN HOX"/>
    <property type="match status" value="1"/>
</dbReference>
<dbReference type="PRINTS" id="PR00024">
    <property type="entry name" value="HOMEOBOX"/>
</dbReference>
<keyword evidence="6 7" id="KW-0539">Nucleus</keyword>
<evidence type="ECO:0000313" key="12">
    <source>
        <dbReference type="Proteomes" id="UP000837857"/>
    </source>
</evidence>
<dbReference type="PROSITE" id="PS50071">
    <property type="entry name" value="HOMEOBOX_2"/>
    <property type="match status" value="1"/>
</dbReference>
<evidence type="ECO:0000256" key="7">
    <source>
        <dbReference type="PROSITE-ProRule" id="PRU00108"/>
    </source>
</evidence>
<dbReference type="SMART" id="SM00389">
    <property type="entry name" value="HOX"/>
    <property type="match status" value="1"/>
</dbReference>
<dbReference type="InterPro" id="IPR017970">
    <property type="entry name" value="Homeobox_CS"/>
</dbReference>
<feature type="DNA-binding region" description="Homeobox" evidence="7">
    <location>
        <begin position="355"/>
        <end position="414"/>
    </location>
</feature>
<dbReference type="EMBL" id="OW152824">
    <property type="protein sequence ID" value="CAH2040443.1"/>
    <property type="molecule type" value="Genomic_DNA"/>
</dbReference>
<dbReference type="SUPFAM" id="SSF46689">
    <property type="entry name" value="Homeodomain-like"/>
    <property type="match status" value="1"/>
</dbReference>
<dbReference type="PANTHER" id="PTHR45659:SF4">
    <property type="entry name" value="HOMEOBOX PROTEIN ABDOMINAL-A"/>
    <property type="match status" value="1"/>
</dbReference>
<evidence type="ECO:0000256" key="6">
    <source>
        <dbReference type="ARBA" id="ARBA00023242"/>
    </source>
</evidence>
<dbReference type="Gene3D" id="1.10.10.60">
    <property type="entry name" value="Homeodomain-like"/>
    <property type="match status" value="1"/>
</dbReference>
<feature type="region of interest" description="Disordered" evidence="9">
    <location>
        <begin position="176"/>
        <end position="215"/>
    </location>
</feature>
<feature type="non-terminal residue" evidence="11">
    <location>
        <position position="1"/>
    </location>
</feature>
<keyword evidence="3" id="KW-0217">Developmental protein</keyword>
<dbReference type="InterPro" id="IPR001356">
    <property type="entry name" value="HD"/>
</dbReference>